<dbReference type="PANTHER" id="PTHR15561:SF0">
    <property type="entry name" value="DNA-DIRECTED RNA POLYMERASE III SUBUNIT RPC9"/>
    <property type="match status" value="1"/>
</dbReference>
<dbReference type="EMBL" id="CP028775">
    <property type="protein sequence ID" value="AWU76356.1"/>
    <property type="molecule type" value="Genomic_DNA"/>
</dbReference>
<keyword evidence="4" id="KW-0240">DNA-directed RNA polymerase</keyword>
<evidence type="ECO:0000256" key="4">
    <source>
        <dbReference type="ARBA" id="ARBA00022478"/>
    </source>
</evidence>
<name>A0A1Z8JTQ0_PICKU</name>
<dbReference type="GeneID" id="40384151"/>
<dbReference type="VEuPathDB" id="FungiDB:C5L36_0C02970"/>
<gene>
    <name evidence="8" type="ORF">C5L36_0C02970</name>
    <name evidence="9" type="ORF">CAS74_000306</name>
</gene>
<evidence type="ECO:0000256" key="2">
    <source>
        <dbReference type="ARBA" id="ARBA00006898"/>
    </source>
</evidence>
<dbReference type="STRING" id="4909.A0A1Z8JTQ0"/>
<protein>
    <recommendedName>
        <fullName evidence="3">DNA-directed RNA polymerase III subunit RPC9</fullName>
    </recommendedName>
</protein>
<proteinExistence type="inferred from homology"/>
<reference evidence="8 11" key="2">
    <citation type="submission" date="2018-06" db="EMBL/GenBank/DDBJ databases">
        <title>Population genomics shows no distinction between pathogenic Candida krusei and environmental Pichia kudriavzevii: One species, four names.</title>
        <authorList>
            <person name="Douglass A.P."/>
            <person name="Offei B."/>
            <person name="Braun-Galleani S."/>
            <person name="Coughlan A.Y."/>
            <person name="Martos A."/>
            <person name="Ortiz-Merino R.A."/>
            <person name="Byrne K.P."/>
            <person name="Wolfe K.H."/>
        </authorList>
    </citation>
    <scope>NUCLEOTIDE SEQUENCE [LARGE SCALE GENOMIC DNA]</scope>
    <source>
        <strain evidence="8 11">CBS573</strain>
    </source>
</reference>
<dbReference type="EMBL" id="NHMM01000001">
    <property type="protein sequence ID" value="OUT23931.1"/>
    <property type="molecule type" value="Genomic_DNA"/>
</dbReference>
<evidence type="ECO:0000313" key="10">
    <source>
        <dbReference type="Proteomes" id="UP000195871"/>
    </source>
</evidence>
<evidence type="ECO:0000313" key="8">
    <source>
        <dbReference type="EMBL" id="AWU76356.1"/>
    </source>
</evidence>
<keyword evidence="5" id="KW-0804">Transcription</keyword>
<dbReference type="GO" id="GO:0000166">
    <property type="term" value="F:nucleotide binding"/>
    <property type="evidence" value="ECO:0007669"/>
    <property type="project" value="InterPro"/>
</dbReference>
<reference evidence="9 10" key="1">
    <citation type="submission" date="2017-05" db="EMBL/GenBank/DDBJ databases">
        <title>The Genome Sequence of Candida krusei Ckrusei653.</title>
        <authorList>
            <person name="Cuomo C."/>
            <person name="Forche A."/>
            <person name="Young S."/>
            <person name="Abouelleil A."/>
            <person name="Cao P."/>
            <person name="Chapman S."/>
            <person name="Cusick C."/>
            <person name="Shea T."/>
            <person name="Nusbaum C."/>
            <person name="Birren B."/>
        </authorList>
    </citation>
    <scope>NUCLEOTIDE SEQUENCE [LARGE SCALE GENOMIC DNA]</scope>
    <source>
        <strain evidence="9 10">Ckrusei653</strain>
    </source>
</reference>
<dbReference type="GO" id="GO:0006384">
    <property type="term" value="P:transcription initiation at RNA polymerase III promoter"/>
    <property type="evidence" value="ECO:0007669"/>
    <property type="project" value="InterPro"/>
</dbReference>
<sequence length="192" mass="22604">MKIIQQRDKLLSNFEVYQHICDVQRENQWGFTIPPPEKKRKHKFNPQLLDLEIITRDLGQYLTKIGQGNDVETNSFVQLMLYLNALELEIIEKLMIVNSLPRSLVTLYAIIEECEERFTTEVCEEILQNIERLFPSGVVAEDEEMQDAQEDQIHENPEEEEDEDAFVDDMQLEHESYAKKVQEEKDIDEVDS</sequence>
<dbReference type="KEGG" id="pkz:C5L36_0C02970"/>
<organism evidence="9 10">
    <name type="scientific">Pichia kudriavzevii</name>
    <name type="common">Yeast</name>
    <name type="synonym">Issatchenkia orientalis</name>
    <dbReference type="NCBI Taxonomy" id="4909"/>
    <lineage>
        <taxon>Eukaryota</taxon>
        <taxon>Fungi</taxon>
        <taxon>Dikarya</taxon>
        <taxon>Ascomycota</taxon>
        <taxon>Saccharomycotina</taxon>
        <taxon>Pichiomycetes</taxon>
        <taxon>Pichiales</taxon>
        <taxon>Pichiaceae</taxon>
        <taxon>Pichia</taxon>
    </lineage>
</organism>
<dbReference type="RefSeq" id="XP_029321833.1">
    <property type="nucleotide sequence ID" value="XM_029465973.1"/>
</dbReference>
<dbReference type="Gene3D" id="1.20.1250.40">
    <property type="match status" value="1"/>
</dbReference>
<dbReference type="AlphaFoldDB" id="A0A1Z8JTQ0"/>
<dbReference type="InterPro" id="IPR038324">
    <property type="entry name" value="Rpb4/RPC9_sf"/>
</dbReference>
<comment type="subcellular location">
    <subcellularLocation>
        <location evidence="1">Nucleus</location>
    </subcellularLocation>
</comment>
<comment type="similarity">
    <text evidence="2">Belongs to the eukaryotic RPC9 RNA polymerase subunit family.</text>
</comment>
<dbReference type="PANTHER" id="PTHR15561">
    <property type="entry name" value="CALCITONIN GENE-RELATED PEPTIDE-RECEPTOR COMPONENT PROTEIN"/>
    <property type="match status" value="1"/>
</dbReference>
<keyword evidence="11" id="KW-1185">Reference proteome</keyword>
<dbReference type="Proteomes" id="UP000195871">
    <property type="component" value="Unassembled WGS sequence"/>
</dbReference>
<evidence type="ECO:0000313" key="9">
    <source>
        <dbReference type="EMBL" id="OUT23931.1"/>
    </source>
</evidence>
<evidence type="ECO:0000256" key="5">
    <source>
        <dbReference type="ARBA" id="ARBA00023163"/>
    </source>
</evidence>
<dbReference type="Pfam" id="PF03874">
    <property type="entry name" value="RNA_pol_Rpb4"/>
    <property type="match status" value="1"/>
</dbReference>
<dbReference type="GO" id="GO:0005666">
    <property type="term" value="C:RNA polymerase III complex"/>
    <property type="evidence" value="ECO:0007669"/>
    <property type="project" value="InterPro"/>
</dbReference>
<dbReference type="InterPro" id="IPR005574">
    <property type="entry name" value="Rpb4/RPC9"/>
</dbReference>
<dbReference type="OrthoDB" id="1746530at2759"/>
<evidence type="ECO:0000256" key="7">
    <source>
        <dbReference type="SAM" id="MobiDB-lite"/>
    </source>
</evidence>
<keyword evidence="6" id="KW-0539">Nucleus</keyword>
<evidence type="ECO:0000256" key="6">
    <source>
        <dbReference type="ARBA" id="ARBA00023242"/>
    </source>
</evidence>
<feature type="region of interest" description="Disordered" evidence="7">
    <location>
        <begin position="143"/>
        <end position="165"/>
    </location>
</feature>
<evidence type="ECO:0000256" key="1">
    <source>
        <dbReference type="ARBA" id="ARBA00004123"/>
    </source>
</evidence>
<dbReference type="InterPro" id="IPR010997">
    <property type="entry name" value="HRDC-like_sf"/>
</dbReference>
<dbReference type="Proteomes" id="UP000249293">
    <property type="component" value="Chromosome 3"/>
</dbReference>
<evidence type="ECO:0000256" key="3">
    <source>
        <dbReference type="ARBA" id="ARBA00016672"/>
    </source>
</evidence>
<accession>A0A1Z8JTQ0</accession>
<dbReference type="SUPFAM" id="SSF47819">
    <property type="entry name" value="HRDC-like"/>
    <property type="match status" value="1"/>
</dbReference>
<evidence type="ECO:0000313" key="11">
    <source>
        <dbReference type="Proteomes" id="UP000249293"/>
    </source>
</evidence>
<dbReference type="InterPro" id="IPR038846">
    <property type="entry name" value="RPC9"/>
</dbReference>